<protein>
    <submittedName>
        <fullName evidence="2">Uncharacterized protein</fullName>
    </submittedName>
</protein>
<gene>
    <name evidence="2" type="ORF">THASP1DRAFT_31219</name>
</gene>
<sequence length="868" mass="95837">MPAQLGERAAEELFAQSRFAWNWKCTSLRLAIKNNHPTLALERYISYLRYGACKKFPEPSIPPWKQTEAIFDDNIGSHRIKGCLLYRIRSADHANSTGKELYLLLAWTIKLSNNASLVLELIENNAGTIVWTHRRLKAHYDEYVCEQLSEASGSLKRTWTLDESQRFTVKVSTGNARNGALEVHISDAAPNETDGRRPFFIAPKKFDSICWDPQDGGHAAHQSPPRTITAKSRASIYVHNSTTSLLLHNASLLMFDGKHASDDPVDIIPQSYCHVIVKAAKPLRKNTRGCLVYELVRSSTGMPIIWGRRTFVAIDVCVALYKMNERKVAVKLFTVIDAHASPPGSGLVKTIHEELLDPFMHTYGRSSRWHAGAFGLKLDVSFNREARTILHVRLSECRSQPGDSAPLFIPTGRYCTHPGIAEQWKKLDASTTNQVCISENETANFVLAAHDASRRWLYSVNSHANSNQDRMHGHNVSLHILDAPSEERDSQQFFKIASATSDAGDVACLFRLTSTLHGDLTANSHIYRHTATMLYAPLLKHDNGLSSTLADGYIRWIQSGKEQQPSKMQPCNTPFPKVGFARKQLPRAQFSEAQLVDYAIQMPDGRGAQLTAYQPINPRHLLGISLRNTPSVKELYGDDTHTAPRPYQVCVTVRSECPKLQLQLVDFIASGAPVTSMQMPETPSACPSVVQFEFSSQDFWHMVVLRYRCSGDKAFGMDIHTNLAILDAYDGDGDRRQTTTVCYAGAVEGEASLVTAYTDMSDSDSGVVTEGNGVPAKASNAAICTDNASIAQAMTEPEGTPSYQITIQHGGHNNNLFSFNTIVTIDMHREPNGNTAAAAAAAAAAAIKEPQSKSPEKQIGTAQALDDR</sequence>
<organism evidence="2 3">
    <name type="scientific">Thamnocephalis sphaerospora</name>
    <dbReference type="NCBI Taxonomy" id="78915"/>
    <lineage>
        <taxon>Eukaryota</taxon>
        <taxon>Fungi</taxon>
        <taxon>Fungi incertae sedis</taxon>
        <taxon>Zoopagomycota</taxon>
        <taxon>Zoopagomycotina</taxon>
        <taxon>Zoopagomycetes</taxon>
        <taxon>Zoopagales</taxon>
        <taxon>Sigmoideomycetaceae</taxon>
        <taxon>Thamnocephalis</taxon>
    </lineage>
</organism>
<accession>A0A4P9XNZ9</accession>
<name>A0A4P9XNZ9_9FUNG</name>
<dbReference type="Proteomes" id="UP000271241">
    <property type="component" value="Unassembled WGS sequence"/>
</dbReference>
<keyword evidence="3" id="KW-1185">Reference proteome</keyword>
<evidence type="ECO:0000313" key="2">
    <source>
        <dbReference type="EMBL" id="RKP06970.1"/>
    </source>
</evidence>
<dbReference type="AlphaFoldDB" id="A0A4P9XNZ9"/>
<dbReference type="EMBL" id="KZ992786">
    <property type="protein sequence ID" value="RKP06970.1"/>
    <property type="molecule type" value="Genomic_DNA"/>
</dbReference>
<evidence type="ECO:0000256" key="1">
    <source>
        <dbReference type="SAM" id="MobiDB-lite"/>
    </source>
</evidence>
<reference evidence="3" key="1">
    <citation type="journal article" date="2018" name="Nat. Microbiol.">
        <title>Leveraging single-cell genomics to expand the fungal tree of life.</title>
        <authorList>
            <person name="Ahrendt S.R."/>
            <person name="Quandt C.A."/>
            <person name="Ciobanu D."/>
            <person name="Clum A."/>
            <person name="Salamov A."/>
            <person name="Andreopoulos B."/>
            <person name="Cheng J.F."/>
            <person name="Woyke T."/>
            <person name="Pelin A."/>
            <person name="Henrissat B."/>
            <person name="Reynolds N.K."/>
            <person name="Benny G.L."/>
            <person name="Smith M.E."/>
            <person name="James T.Y."/>
            <person name="Grigoriev I.V."/>
        </authorList>
    </citation>
    <scope>NUCLEOTIDE SEQUENCE [LARGE SCALE GENOMIC DNA]</scope>
    <source>
        <strain evidence="3">RSA 1356</strain>
    </source>
</reference>
<feature type="region of interest" description="Disordered" evidence="1">
    <location>
        <begin position="846"/>
        <end position="868"/>
    </location>
</feature>
<proteinExistence type="predicted"/>
<evidence type="ECO:0000313" key="3">
    <source>
        <dbReference type="Proteomes" id="UP000271241"/>
    </source>
</evidence>